<dbReference type="Gene3D" id="3.40.220.10">
    <property type="entry name" value="Leucine Aminopeptidase, subunit E, domain 1"/>
    <property type="match status" value="1"/>
</dbReference>
<reference evidence="3" key="1">
    <citation type="journal article" date="2019" name="Int. J. Syst. Evol. Microbiol.">
        <title>The Global Catalogue of Microorganisms (GCM) 10K type strain sequencing project: providing services to taxonomists for standard genome sequencing and annotation.</title>
        <authorList>
            <consortium name="The Broad Institute Genomics Platform"/>
            <consortium name="The Broad Institute Genome Sequencing Center for Infectious Disease"/>
            <person name="Wu L."/>
            <person name="Ma J."/>
        </authorList>
    </citation>
    <scope>NUCLEOTIDE SEQUENCE [LARGE SCALE GENOMIC DNA]</scope>
    <source>
        <strain evidence="3">CGMCC 1.10188</strain>
    </source>
</reference>
<sequence>MLLVRLYTEILAVAMRHEIVRLALPPIGTRSYGIDPEFGARTALAAVSDHLDRHPDMEIVFCLVEPEQYDIYDAVMRGMVADAPILQRHLSQTSV</sequence>
<keyword evidence="3" id="KW-1185">Reference proteome</keyword>
<proteinExistence type="predicted"/>
<dbReference type="EMBL" id="BMDZ01000002">
    <property type="protein sequence ID" value="GGB25333.1"/>
    <property type="molecule type" value="Genomic_DNA"/>
</dbReference>
<organism evidence="2 3">
    <name type="scientific">Tistrella bauzanensis</name>
    <dbReference type="NCBI Taxonomy" id="657419"/>
    <lineage>
        <taxon>Bacteria</taxon>
        <taxon>Pseudomonadati</taxon>
        <taxon>Pseudomonadota</taxon>
        <taxon>Alphaproteobacteria</taxon>
        <taxon>Geminicoccales</taxon>
        <taxon>Geminicoccaceae</taxon>
        <taxon>Tistrella</taxon>
    </lineage>
</organism>
<dbReference type="InterPro" id="IPR043472">
    <property type="entry name" value="Macro_dom-like"/>
</dbReference>
<dbReference type="InterPro" id="IPR002589">
    <property type="entry name" value="Macro_dom"/>
</dbReference>
<dbReference type="Proteomes" id="UP000603352">
    <property type="component" value="Unassembled WGS sequence"/>
</dbReference>
<evidence type="ECO:0000259" key="1">
    <source>
        <dbReference type="PROSITE" id="PS51154"/>
    </source>
</evidence>
<feature type="domain" description="Macro" evidence="1">
    <location>
        <begin position="1"/>
        <end position="80"/>
    </location>
</feature>
<dbReference type="SUPFAM" id="SSF52949">
    <property type="entry name" value="Macro domain-like"/>
    <property type="match status" value="1"/>
</dbReference>
<dbReference type="PROSITE" id="PS51154">
    <property type="entry name" value="MACRO"/>
    <property type="match status" value="1"/>
</dbReference>
<gene>
    <name evidence="2" type="ORF">GCM10011505_03180</name>
</gene>
<name>A0ABQ1I7T2_9PROT</name>
<evidence type="ECO:0000313" key="2">
    <source>
        <dbReference type="EMBL" id="GGB25333.1"/>
    </source>
</evidence>
<evidence type="ECO:0000313" key="3">
    <source>
        <dbReference type="Proteomes" id="UP000603352"/>
    </source>
</evidence>
<protein>
    <recommendedName>
        <fullName evidence="1">Macro domain-containing protein</fullName>
    </recommendedName>
</protein>
<accession>A0ABQ1I7T2</accession>
<comment type="caution">
    <text evidence="2">The sequence shown here is derived from an EMBL/GenBank/DDBJ whole genome shotgun (WGS) entry which is preliminary data.</text>
</comment>